<gene>
    <name evidence="6" type="ORF">SAMN04488101_102326</name>
</gene>
<comment type="subcellular location">
    <subcellularLocation>
        <location evidence="1">Cell envelope</location>
    </subcellularLocation>
</comment>
<dbReference type="Proteomes" id="UP000192678">
    <property type="component" value="Unassembled WGS sequence"/>
</dbReference>
<dbReference type="EMBL" id="FWYB01000002">
    <property type="protein sequence ID" value="SMC70570.1"/>
    <property type="molecule type" value="Genomic_DNA"/>
</dbReference>
<evidence type="ECO:0000256" key="2">
    <source>
        <dbReference type="ARBA" id="ARBA00022748"/>
    </source>
</evidence>
<evidence type="ECO:0000256" key="1">
    <source>
        <dbReference type="ARBA" id="ARBA00004196"/>
    </source>
</evidence>
<keyword evidence="6" id="KW-0413">Isomerase</keyword>
<organism evidence="6 7">
    <name type="scientific">Pedobacter nyackensis</name>
    <dbReference type="NCBI Taxonomy" id="475255"/>
    <lineage>
        <taxon>Bacteria</taxon>
        <taxon>Pseudomonadati</taxon>
        <taxon>Bacteroidota</taxon>
        <taxon>Sphingobacteriia</taxon>
        <taxon>Sphingobacteriales</taxon>
        <taxon>Sphingobacteriaceae</taxon>
        <taxon>Pedobacter</taxon>
    </lineage>
</organism>
<feature type="domain" description="Thioredoxin" evidence="5">
    <location>
        <begin position="320"/>
        <end position="463"/>
    </location>
</feature>
<keyword evidence="7" id="KW-1185">Reference proteome</keyword>
<dbReference type="AlphaFoldDB" id="A0A1W2BCS5"/>
<dbReference type="PANTHER" id="PTHR42852">
    <property type="entry name" value="THIOL:DISULFIDE INTERCHANGE PROTEIN DSBE"/>
    <property type="match status" value="1"/>
</dbReference>
<keyword evidence="3" id="KW-1015">Disulfide bond</keyword>
<evidence type="ECO:0000259" key="5">
    <source>
        <dbReference type="PROSITE" id="PS51352"/>
    </source>
</evidence>
<keyword evidence="2" id="KW-0201">Cytochrome c-type biogenesis</keyword>
<dbReference type="PROSITE" id="PS00194">
    <property type="entry name" value="THIOREDOXIN_1"/>
    <property type="match status" value="1"/>
</dbReference>
<proteinExistence type="predicted"/>
<dbReference type="STRING" id="475255.SAMN04488101_102326"/>
<dbReference type="InterPro" id="IPR050553">
    <property type="entry name" value="Thioredoxin_ResA/DsbE_sf"/>
</dbReference>
<dbReference type="GO" id="GO:0016491">
    <property type="term" value="F:oxidoreductase activity"/>
    <property type="evidence" value="ECO:0007669"/>
    <property type="project" value="InterPro"/>
</dbReference>
<evidence type="ECO:0000256" key="4">
    <source>
        <dbReference type="ARBA" id="ARBA00023284"/>
    </source>
</evidence>
<dbReference type="InterPro" id="IPR017937">
    <property type="entry name" value="Thioredoxin_CS"/>
</dbReference>
<accession>A0A1W2BCS5</accession>
<dbReference type="CDD" id="cd02966">
    <property type="entry name" value="TlpA_like_family"/>
    <property type="match status" value="1"/>
</dbReference>
<dbReference type="InterPro" id="IPR036249">
    <property type="entry name" value="Thioredoxin-like_sf"/>
</dbReference>
<dbReference type="Gene3D" id="3.40.30.10">
    <property type="entry name" value="Glutaredoxin"/>
    <property type="match status" value="1"/>
</dbReference>
<name>A0A1W2BCS5_9SPHI</name>
<dbReference type="InterPro" id="IPR013740">
    <property type="entry name" value="Redoxin"/>
</dbReference>
<dbReference type="InterPro" id="IPR013766">
    <property type="entry name" value="Thioredoxin_domain"/>
</dbReference>
<dbReference type="Pfam" id="PF08534">
    <property type="entry name" value="Redoxin"/>
    <property type="match status" value="1"/>
</dbReference>
<dbReference type="PROSITE" id="PS51352">
    <property type="entry name" value="THIOREDOXIN_2"/>
    <property type="match status" value="1"/>
</dbReference>
<sequence length="463" mass="52649">MITKKGIITAIVLVLMGMVVFAEKSVEIKGTVSSEKKQVKLFSVFKGALKEVTTFNVKDDGSFRFVFYPEYEGFYVLGLGKPMAPLYNHTFYFKGGDQLDLKLKDSSYELQGTLNSKENQIMSKWAEQCLKVREKSLERTQANMESTFVDFFPDLEALSVGSKDFIVKNKSGNPAFEKAFPLLVKWDLATYGLRCLFTGRVVHPSPEQYSPAINYINAENFTRNTYEPFLYPYGRGALQMIPVLESMKNKIRISQSIIGLENSMKFMLNDTLKGDQLLDYLSHQKDRSNFTEAVNKFGQYLITQTQKETSAKYEAKLNPFTPGDKAFDFSFPDVNDKVVKLSDLKGKVVVIDVWATWCGPCVQEIPHLEKLAEEFKAKDIAFVSITVDQEKDKPKWLKMIKDDHMTGIQLFGGVGNEFSKHYAIRTIPRFLVFDKQGKLVTGDAPRPSDRKLKMIIEEVLNKG</sequence>
<evidence type="ECO:0000313" key="6">
    <source>
        <dbReference type="EMBL" id="SMC70570.1"/>
    </source>
</evidence>
<dbReference type="RefSeq" id="WP_084288104.1">
    <property type="nucleotide sequence ID" value="NZ_FWYB01000002.1"/>
</dbReference>
<keyword evidence="4" id="KW-0676">Redox-active center</keyword>
<reference evidence="6 7" key="1">
    <citation type="submission" date="2017-04" db="EMBL/GenBank/DDBJ databases">
        <authorList>
            <person name="Afonso C.L."/>
            <person name="Miller P.J."/>
            <person name="Scott M.A."/>
            <person name="Spackman E."/>
            <person name="Goraichik I."/>
            <person name="Dimitrov K.M."/>
            <person name="Suarez D.L."/>
            <person name="Swayne D.E."/>
        </authorList>
    </citation>
    <scope>NUCLEOTIDE SEQUENCE [LARGE SCALE GENOMIC DNA]</scope>
    <source>
        <strain evidence="6 7">DSM 19625</strain>
    </source>
</reference>
<dbReference type="PANTHER" id="PTHR42852:SF6">
    <property type="entry name" value="THIOL:DISULFIDE INTERCHANGE PROTEIN DSBE"/>
    <property type="match status" value="1"/>
</dbReference>
<protein>
    <submittedName>
        <fullName evidence="6">Thiol-disulfide isomerase or thioredoxin</fullName>
    </submittedName>
</protein>
<evidence type="ECO:0000256" key="3">
    <source>
        <dbReference type="ARBA" id="ARBA00023157"/>
    </source>
</evidence>
<dbReference type="GO" id="GO:0016853">
    <property type="term" value="F:isomerase activity"/>
    <property type="evidence" value="ECO:0007669"/>
    <property type="project" value="UniProtKB-KW"/>
</dbReference>
<dbReference type="SUPFAM" id="SSF52833">
    <property type="entry name" value="Thioredoxin-like"/>
    <property type="match status" value="1"/>
</dbReference>
<dbReference type="GO" id="GO:0030313">
    <property type="term" value="C:cell envelope"/>
    <property type="evidence" value="ECO:0007669"/>
    <property type="project" value="UniProtKB-SubCell"/>
</dbReference>
<dbReference type="OrthoDB" id="1120316at2"/>
<evidence type="ECO:0000313" key="7">
    <source>
        <dbReference type="Proteomes" id="UP000192678"/>
    </source>
</evidence>
<dbReference type="GO" id="GO:0017004">
    <property type="term" value="P:cytochrome complex assembly"/>
    <property type="evidence" value="ECO:0007669"/>
    <property type="project" value="UniProtKB-KW"/>
</dbReference>